<evidence type="ECO:0000259" key="2">
    <source>
        <dbReference type="SMART" id="SM00899"/>
    </source>
</evidence>
<dbReference type="Pfam" id="PF04023">
    <property type="entry name" value="FeoA"/>
    <property type="match status" value="1"/>
</dbReference>
<dbReference type="InterPro" id="IPR007167">
    <property type="entry name" value="Fe-transptr_FeoA-like"/>
</dbReference>
<dbReference type="Gene3D" id="2.30.30.90">
    <property type="match status" value="1"/>
</dbReference>
<organism evidence="3 4">
    <name type="scientific">Peribacillus faecalis</name>
    <dbReference type="NCBI Taxonomy" id="2772559"/>
    <lineage>
        <taxon>Bacteria</taxon>
        <taxon>Bacillati</taxon>
        <taxon>Bacillota</taxon>
        <taxon>Bacilli</taxon>
        <taxon>Bacillales</taxon>
        <taxon>Bacillaceae</taxon>
        <taxon>Peribacillus</taxon>
    </lineage>
</organism>
<protein>
    <submittedName>
        <fullName evidence="3">Ferrous iron transport protein A</fullName>
    </submittedName>
</protein>
<dbReference type="PANTHER" id="PTHR42954:SF1">
    <property type="entry name" value="FERROUS IRON TRANSPORTER FEOA DOMAIN-CONTAINING PROTEIN"/>
    <property type="match status" value="1"/>
</dbReference>
<keyword evidence="1" id="KW-0408">Iron</keyword>
<dbReference type="AlphaFoldDB" id="A0A927CYN9"/>
<dbReference type="RefSeq" id="WP_190997693.1">
    <property type="nucleotide sequence ID" value="NZ_JACXSI010000014.1"/>
</dbReference>
<accession>A0A927CYN9</accession>
<evidence type="ECO:0000313" key="3">
    <source>
        <dbReference type="EMBL" id="MBD3108150.1"/>
    </source>
</evidence>
<proteinExistence type="predicted"/>
<dbReference type="EMBL" id="JACXSI010000014">
    <property type="protein sequence ID" value="MBD3108150.1"/>
    <property type="molecule type" value="Genomic_DNA"/>
</dbReference>
<evidence type="ECO:0000313" key="4">
    <source>
        <dbReference type="Proteomes" id="UP000602076"/>
    </source>
</evidence>
<reference evidence="3" key="1">
    <citation type="submission" date="2020-09" db="EMBL/GenBank/DDBJ databases">
        <title>Bacillus faecalis sp. nov., a moderately halophilic bacterium isolated from cow faeces.</title>
        <authorList>
            <person name="Jiang L."/>
            <person name="Lee J."/>
        </authorList>
    </citation>
    <scope>NUCLEOTIDE SEQUENCE</scope>
    <source>
        <strain evidence="3">AGMB 02131</strain>
    </source>
</reference>
<sequence>MMLPSVQIGNPVRIVNVTAINPTLRKRLISFGIKENSVVCIKQKSLFNGACILECGGRRIGLRKRDLMKIEVESL</sequence>
<dbReference type="SUPFAM" id="SSF50037">
    <property type="entry name" value="C-terminal domain of transcriptional repressors"/>
    <property type="match status" value="1"/>
</dbReference>
<dbReference type="InterPro" id="IPR052713">
    <property type="entry name" value="FeoA"/>
</dbReference>
<dbReference type="Proteomes" id="UP000602076">
    <property type="component" value="Unassembled WGS sequence"/>
</dbReference>
<keyword evidence="4" id="KW-1185">Reference proteome</keyword>
<dbReference type="SMART" id="SM00899">
    <property type="entry name" value="FeoA"/>
    <property type="match status" value="1"/>
</dbReference>
<dbReference type="InterPro" id="IPR008988">
    <property type="entry name" value="Transcriptional_repressor_C"/>
</dbReference>
<feature type="domain" description="Ferrous iron transporter FeoA-like" evidence="2">
    <location>
        <begin position="1"/>
        <end position="74"/>
    </location>
</feature>
<name>A0A927CYN9_9BACI</name>
<dbReference type="GO" id="GO:0046914">
    <property type="term" value="F:transition metal ion binding"/>
    <property type="evidence" value="ECO:0007669"/>
    <property type="project" value="InterPro"/>
</dbReference>
<evidence type="ECO:0000256" key="1">
    <source>
        <dbReference type="ARBA" id="ARBA00023004"/>
    </source>
</evidence>
<dbReference type="PANTHER" id="PTHR42954">
    <property type="entry name" value="FE(2+) TRANSPORT PROTEIN A"/>
    <property type="match status" value="1"/>
</dbReference>
<dbReference type="InterPro" id="IPR038157">
    <property type="entry name" value="FeoA_core_dom"/>
</dbReference>
<gene>
    <name evidence="3" type="ORF">IEO70_07195</name>
</gene>
<comment type="caution">
    <text evidence="3">The sequence shown here is derived from an EMBL/GenBank/DDBJ whole genome shotgun (WGS) entry which is preliminary data.</text>
</comment>